<evidence type="ECO:0000313" key="4">
    <source>
        <dbReference type="Proteomes" id="UP000231962"/>
    </source>
</evidence>
<feature type="region of interest" description="Disordered" evidence="1">
    <location>
        <begin position="119"/>
        <end position="148"/>
    </location>
</feature>
<dbReference type="OrthoDB" id="9803427at2"/>
<dbReference type="Gene3D" id="2.30.30.220">
    <property type="entry name" value="SspB-like"/>
    <property type="match status" value="1"/>
</dbReference>
<proteinExistence type="predicted"/>
<sequence>MDSNLEEVRNLRELKKQLFSLYWERFGTFYLHAMPHPDLKIGNRGLVGEEAESGIVLVIGPRAARDIRLEEEFVYAELQFGYAWEHVYIPWDGIFRFFDKSQQTVSQMKIYLAKIPASGSGTQEIKTDEEPPVSVSGELQSKNKKRKSNVIQVDFGSKTKK</sequence>
<evidence type="ECO:0000313" key="5">
    <source>
        <dbReference type="Proteomes" id="UP000231990"/>
    </source>
</evidence>
<dbReference type="EMBL" id="NPDZ01000003">
    <property type="protein sequence ID" value="PJZ73833.1"/>
    <property type="molecule type" value="Genomic_DNA"/>
</dbReference>
<evidence type="ECO:0000256" key="1">
    <source>
        <dbReference type="SAM" id="MobiDB-lite"/>
    </source>
</evidence>
<accession>A0A2M9ZPH8</accession>
<organism evidence="3 5">
    <name type="scientific">Leptospira perolatii</name>
    <dbReference type="NCBI Taxonomy" id="2023191"/>
    <lineage>
        <taxon>Bacteria</taxon>
        <taxon>Pseudomonadati</taxon>
        <taxon>Spirochaetota</taxon>
        <taxon>Spirochaetia</taxon>
        <taxon>Leptospirales</taxon>
        <taxon>Leptospiraceae</taxon>
        <taxon>Leptospira</taxon>
    </lineage>
</organism>
<name>A0A2M9ZPH8_9LEPT</name>
<dbReference type="Proteomes" id="UP000231962">
    <property type="component" value="Unassembled WGS sequence"/>
</dbReference>
<dbReference type="SUPFAM" id="SSF101738">
    <property type="entry name" value="SspB-like"/>
    <property type="match status" value="1"/>
</dbReference>
<dbReference type="Proteomes" id="UP000231990">
    <property type="component" value="Unassembled WGS sequence"/>
</dbReference>
<comment type="caution">
    <text evidence="3">The sequence shown here is derived from an EMBL/GenBank/DDBJ whole genome shotgun (WGS) entry which is preliminary data.</text>
</comment>
<gene>
    <name evidence="2" type="ORF">CH360_03520</name>
    <name evidence="3" type="ORF">CH373_06660</name>
</gene>
<dbReference type="AlphaFoldDB" id="A0A2M9ZPH8"/>
<dbReference type="RefSeq" id="WP_100712629.1">
    <property type="nucleotide sequence ID" value="NZ_NPDY01000002.1"/>
</dbReference>
<dbReference type="InterPro" id="IPR036760">
    <property type="entry name" value="SspB-like_sf"/>
</dbReference>
<protein>
    <submittedName>
        <fullName evidence="3">Stringent starvation protein B</fullName>
    </submittedName>
</protein>
<reference evidence="4 5" key="1">
    <citation type="submission" date="2017-07" db="EMBL/GenBank/DDBJ databases">
        <title>Leptospira spp. isolated from tropical soils.</title>
        <authorList>
            <person name="Thibeaux R."/>
            <person name="Iraola G."/>
            <person name="Ferres I."/>
            <person name="Bierque E."/>
            <person name="Girault D."/>
            <person name="Soupe-Gilbert M.-E."/>
            <person name="Picardeau M."/>
            <person name="Goarant C."/>
        </authorList>
    </citation>
    <scope>NUCLEOTIDE SEQUENCE [LARGE SCALE GENOMIC DNA]</scope>
    <source>
        <strain evidence="3 5">FH1-B-B1</strain>
        <strain evidence="2 4">FH1-B-C1</strain>
    </source>
</reference>
<evidence type="ECO:0000313" key="3">
    <source>
        <dbReference type="EMBL" id="PJZ73833.1"/>
    </source>
</evidence>
<evidence type="ECO:0000313" key="2">
    <source>
        <dbReference type="EMBL" id="PJZ70621.1"/>
    </source>
</evidence>
<dbReference type="EMBL" id="NPDY01000002">
    <property type="protein sequence ID" value="PJZ70621.1"/>
    <property type="molecule type" value="Genomic_DNA"/>
</dbReference>
<keyword evidence="4" id="KW-1185">Reference proteome</keyword>